<keyword evidence="4" id="KW-1185">Reference proteome</keyword>
<dbReference type="KEGG" id="apuu:APUU_20321S"/>
<reference evidence="3" key="2">
    <citation type="submission" date="2021-02" db="EMBL/GenBank/DDBJ databases">
        <title>Aspergillus puulaauensis MK2 genome sequence.</title>
        <authorList>
            <person name="Futagami T."/>
            <person name="Mori K."/>
            <person name="Kadooka C."/>
            <person name="Tanaka T."/>
        </authorList>
    </citation>
    <scope>NUCLEOTIDE SEQUENCE</scope>
    <source>
        <strain evidence="3">MK2</strain>
    </source>
</reference>
<proteinExistence type="predicted"/>
<feature type="compositionally biased region" description="Polar residues" evidence="1">
    <location>
        <begin position="288"/>
        <end position="297"/>
    </location>
</feature>
<dbReference type="EMBL" id="AP024444">
    <property type="protein sequence ID" value="BCS19889.1"/>
    <property type="molecule type" value="Genomic_DNA"/>
</dbReference>
<feature type="region of interest" description="Disordered" evidence="1">
    <location>
        <begin position="224"/>
        <end position="311"/>
    </location>
</feature>
<dbReference type="OrthoDB" id="5399138at2759"/>
<feature type="compositionally biased region" description="Basic residues" evidence="1">
    <location>
        <begin position="299"/>
        <end position="309"/>
    </location>
</feature>
<feature type="region of interest" description="Disordered" evidence="1">
    <location>
        <begin position="1"/>
        <end position="32"/>
    </location>
</feature>
<feature type="compositionally biased region" description="Low complexity" evidence="1">
    <location>
        <begin position="260"/>
        <end position="287"/>
    </location>
</feature>
<evidence type="ECO:0000256" key="1">
    <source>
        <dbReference type="SAM" id="MobiDB-lite"/>
    </source>
</evidence>
<gene>
    <name evidence="3" type="ORF">APUU_20321S</name>
</gene>
<dbReference type="PROSITE" id="PS00028">
    <property type="entry name" value="ZINC_FINGER_C2H2_1"/>
    <property type="match status" value="1"/>
</dbReference>
<dbReference type="RefSeq" id="XP_041552083.1">
    <property type="nucleotide sequence ID" value="XM_041698949.1"/>
</dbReference>
<dbReference type="GeneID" id="64969894"/>
<feature type="domain" description="C2H2-type" evidence="2">
    <location>
        <begin position="320"/>
        <end position="342"/>
    </location>
</feature>
<protein>
    <recommendedName>
        <fullName evidence="2">C2H2-type domain-containing protein</fullName>
    </recommendedName>
</protein>
<reference evidence="3" key="1">
    <citation type="submission" date="2021-01" db="EMBL/GenBank/DDBJ databases">
        <authorList>
            <consortium name="Aspergillus puulaauensis MK2 genome sequencing consortium"/>
            <person name="Kazuki M."/>
            <person name="Futagami T."/>
        </authorList>
    </citation>
    <scope>NUCLEOTIDE SEQUENCE</scope>
    <source>
        <strain evidence="3">MK2</strain>
    </source>
</reference>
<accession>A0A7R7XFV1</accession>
<sequence length="611" mass="68566">MDSQHQEAQSTICTSRLAHQSTNITSEVTRDSDCPQFYDPLAYVEEAEDAYPFMPPPEASWRSDTLHDTADHFPGDVPISSFRRPPAPSIHADLDGFENDCASLVSGQHTGHPWVNDILPASISPSQLVKNYESYNENIGPATPLTDETVNFTQSGSTSIGSKSLRSSRGLPRRRSQYKVQRIGYKPNAVFIPPGSNLTDPLERWKNSPPEVEAASLSAIENALQTPPPGHMADQGPYTPDPKATDAFQQHRRSVSRAPSATSGESATTASSRHSNRSNRSALSNNSQVAGNQNPSATRKPRSGAKREKRSSANNPRIFCCTFCCDKFKSKYDWVRHEKSLHLNLESWTCAPFGGVVILPSTGRAHCAYCNQLDPTPEHLERHNHGLCQHQNKPTFRRKDHLIQHLRLFHNLGTIPLIDEWKCNIADFPSRCGFCNHTMSTWNERADHLTSHFRKGCTMAHWKGDHEFPPEIAAQITHSVPPYLLDFESRTFVPFSATDRAVNDHLSQMLSRARFENEAGKAQIPPEPFKADPSPIQNTPALDEPGLDSYTEVLTRHLSHYAQHMMSRGIIPTDEMFQSEARCLLFDSEDQWNQTMADNHEWLARFRGDQN</sequence>
<evidence type="ECO:0000313" key="3">
    <source>
        <dbReference type="EMBL" id="BCS19889.1"/>
    </source>
</evidence>
<evidence type="ECO:0000313" key="4">
    <source>
        <dbReference type="Proteomes" id="UP000654913"/>
    </source>
</evidence>
<organism evidence="3 4">
    <name type="scientific">Aspergillus puulaauensis</name>
    <dbReference type="NCBI Taxonomy" id="1220207"/>
    <lineage>
        <taxon>Eukaryota</taxon>
        <taxon>Fungi</taxon>
        <taxon>Dikarya</taxon>
        <taxon>Ascomycota</taxon>
        <taxon>Pezizomycotina</taxon>
        <taxon>Eurotiomycetes</taxon>
        <taxon>Eurotiomycetidae</taxon>
        <taxon>Eurotiales</taxon>
        <taxon>Aspergillaceae</taxon>
        <taxon>Aspergillus</taxon>
    </lineage>
</organism>
<name>A0A7R7XFV1_9EURO</name>
<feature type="compositionally biased region" description="Low complexity" evidence="1">
    <location>
        <begin position="155"/>
        <end position="170"/>
    </location>
</feature>
<dbReference type="SMART" id="SM00355">
    <property type="entry name" value="ZnF_C2H2"/>
    <property type="match status" value="3"/>
</dbReference>
<dbReference type="AlphaFoldDB" id="A0A7R7XFV1"/>
<dbReference type="Proteomes" id="UP000654913">
    <property type="component" value="Chromosome 2"/>
</dbReference>
<feature type="region of interest" description="Disordered" evidence="1">
    <location>
        <begin position="153"/>
        <end position="177"/>
    </location>
</feature>
<evidence type="ECO:0000259" key="2">
    <source>
        <dbReference type="PROSITE" id="PS00028"/>
    </source>
</evidence>
<dbReference type="InterPro" id="IPR013087">
    <property type="entry name" value="Znf_C2H2_type"/>
</dbReference>
<feature type="compositionally biased region" description="Polar residues" evidence="1">
    <location>
        <begin position="1"/>
        <end position="27"/>
    </location>
</feature>